<dbReference type="GO" id="GO:0016787">
    <property type="term" value="F:hydrolase activity"/>
    <property type="evidence" value="ECO:0007669"/>
    <property type="project" value="UniProtKB-KW"/>
</dbReference>
<organism evidence="3">
    <name type="scientific">uncultured Thermomicrobiales bacterium</name>
    <dbReference type="NCBI Taxonomy" id="1645740"/>
    <lineage>
        <taxon>Bacteria</taxon>
        <taxon>Pseudomonadati</taxon>
        <taxon>Thermomicrobiota</taxon>
        <taxon>Thermomicrobia</taxon>
        <taxon>Thermomicrobiales</taxon>
        <taxon>environmental samples</taxon>
    </lineage>
</organism>
<feature type="domain" description="Isochorismatase-like" evidence="2">
    <location>
        <begin position="5"/>
        <end position="150"/>
    </location>
</feature>
<dbReference type="EMBL" id="CADCWL010000231">
    <property type="protein sequence ID" value="CAA9581947.1"/>
    <property type="molecule type" value="Genomic_DNA"/>
</dbReference>
<keyword evidence="1" id="KW-0378">Hydrolase</keyword>
<reference evidence="3" key="1">
    <citation type="submission" date="2020-02" db="EMBL/GenBank/DDBJ databases">
        <authorList>
            <person name="Meier V. D."/>
        </authorList>
    </citation>
    <scope>NUCLEOTIDE SEQUENCE</scope>
    <source>
        <strain evidence="3">AVDCRST_MAG19</strain>
    </source>
</reference>
<protein>
    <recommendedName>
        <fullName evidence="2">Isochorismatase-like domain-containing protein</fullName>
    </recommendedName>
</protein>
<proteinExistence type="predicted"/>
<evidence type="ECO:0000313" key="3">
    <source>
        <dbReference type="EMBL" id="CAA9581947.1"/>
    </source>
</evidence>
<gene>
    <name evidence="3" type="ORF">AVDCRST_MAG19-4120</name>
</gene>
<name>A0A6J4VMY8_9BACT</name>
<dbReference type="AlphaFoldDB" id="A0A6J4VMY8"/>
<accession>A0A6J4VMY8</accession>
<dbReference type="PANTHER" id="PTHR43540">
    <property type="entry name" value="PEROXYUREIDOACRYLATE/UREIDOACRYLATE AMIDOHYDROLASE-RELATED"/>
    <property type="match status" value="1"/>
</dbReference>
<dbReference type="Pfam" id="PF00857">
    <property type="entry name" value="Isochorismatase"/>
    <property type="match status" value="1"/>
</dbReference>
<dbReference type="Gene3D" id="3.40.50.850">
    <property type="entry name" value="Isochorismatase-like"/>
    <property type="match status" value="1"/>
</dbReference>
<evidence type="ECO:0000256" key="1">
    <source>
        <dbReference type="ARBA" id="ARBA00022801"/>
    </source>
</evidence>
<sequence>MASETALVVIDVQVAIMDGPEPGTPPAYRRDETLACIGELLHKARSAKAPVVFVQHEHATYPPMRPGAPGWQIHPAAAPAPGEPIVRKQAADAFYGTPLRHELDARGITRVVLAGAESDCCIDSTARRALSLDYDVVVAADAHTTYGTNGVLSAEQIVAHHNATLANLPHPAREIRVVPTAEIAF</sequence>
<dbReference type="InterPro" id="IPR050272">
    <property type="entry name" value="Isochorismatase-like_hydrls"/>
</dbReference>
<dbReference type="InterPro" id="IPR000868">
    <property type="entry name" value="Isochorismatase-like_dom"/>
</dbReference>
<dbReference type="SUPFAM" id="SSF52499">
    <property type="entry name" value="Isochorismatase-like hydrolases"/>
    <property type="match status" value="1"/>
</dbReference>
<evidence type="ECO:0000259" key="2">
    <source>
        <dbReference type="Pfam" id="PF00857"/>
    </source>
</evidence>
<dbReference type="InterPro" id="IPR036380">
    <property type="entry name" value="Isochorismatase-like_sf"/>
</dbReference>
<dbReference type="CDD" id="cd01014">
    <property type="entry name" value="nicotinamidase_related"/>
    <property type="match status" value="1"/>
</dbReference>